<dbReference type="SUPFAM" id="SSF48498">
    <property type="entry name" value="Tetracyclin repressor-like, C-terminal domain"/>
    <property type="match status" value="1"/>
</dbReference>
<dbReference type="PANTHER" id="PTHR30055:SF220">
    <property type="entry name" value="TETR-FAMILY REGULATORY PROTEIN"/>
    <property type="match status" value="1"/>
</dbReference>
<feature type="DNA-binding region" description="H-T-H motif" evidence="4">
    <location>
        <begin position="28"/>
        <end position="47"/>
    </location>
</feature>
<evidence type="ECO:0000256" key="1">
    <source>
        <dbReference type="ARBA" id="ARBA00023015"/>
    </source>
</evidence>
<evidence type="ECO:0000256" key="3">
    <source>
        <dbReference type="ARBA" id="ARBA00023163"/>
    </source>
</evidence>
<dbReference type="InterPro" id="IPR009057">
    <property type="entry name" value="Homeodomain-like_sf"/>
</dbReference>
<dbReference type="InterPro" id="IPR050109">
    <property type="entry name" value="HTH-type_TetR-like_transc_reg"/>
</dbReference>
<dbReference type="InterPro" id="IPR036271">
    <property type="entry name" value="Tet_transcr_reg_TetR-rel_C_sf"/>
</dbReference>
<evidence type="ECO:0000259" key="5">
    <source>
        <dbReference type="PROSITE" id="PS50977"/>
    </source>
</evidence>
<dbReference type="Pfam" id="PF13305">
    <property type="entry name" value="TetR_C_33"/>
    <property type="match status" value="1"/>
</dbReference>
<dbReference type="Proteomes" id="UP000600080">
    <property type="component" value="Unassembled WGS sequence"/>
</dbReference>
<comment type="caution">
    <text evidence="6">The sequence shown here is derived from an EMBL/GenBank/DDBJ whole genome shotgun (WGS) entry which is preliminary data.</text>
</comment>
<keyword evidence="7" id="KW-1185">Reference proteome</keyword>
<feature type="domain" description="HTH tetR-type" evidence="5">
    <location>
        <begin position="5"/>
        <end position="65"/>
    </location>
</feature>
<dbReference type="PANTHER" id="PTHR30055">
    <property type="entry name" value="HTH-TYPE TRANSCRIPTIONAL REGULATOR RUTR"/>
    <property type="match status" value="1"/>
</dbReference>
<gene>
    <name evidence="6" type="ORF">GCM10012285_24870</name>
</gene>
<proteinExistence type="predicted"/>
<name>A0ABQ2JA97_9ACTN</name>
<organism evidence="6 7">
    <name type="scientific">Streptomyces kronopolitis</name>
    <dbReference type="NCBI Taxonomy" id="1612435"/>
    <lineage>
        <taxon>Bacteria</taxon>
        <taxon>Bacillati</taxon>
        <taxon>Actinomycetota</taxon>
        <taxon>Actinomycetes</taxon>
        <taxon>Kitasatosporales</taxon>
        <taxon>Streptomycetaceae</taxon>
        <taxon>Streptomyces</taxon>
    </lineage>
</organism>
<dbReference type="Gene3D" id="1.10.357.10">
    <property type="entry name" value="Tetracycline Repressor, domain 2"/>
    <property type="match status" value="1"/>
</dbReference>
<protein>
    <submittedName>
        <fullName evidence="6">TetR family transcriptional regulator</fullName>
    </submittedName>
</protein>
<dbReference type="RefSeq" id="WP_189097651.1">
    <property type="nucleotide sequence ID" value="NZ_BMND01000008.1"/>
</dbReference>
<evidence type="ECO:0000313" key="6">
    <source>
        <dbReference type="EMBL" id="GGN43452.1"/>
    </source>
</evidence>
<dbReference type="PROSITE" id="PS50977">
    <property type="entry name" value="HTH_TETR_2"/>
    <property type="match status" value="1"/>
</dbReference>
<dbReference type="EMBL" id="BMND01000008">
    <property type="protein sequence ID" value="GGN43452.1"/>
    <property type="molecule type" value="Genomic_DNA"/>
</dbReference>
<evidence type="ECO:0000256" key="2">
    <source>
        <dbReference type="ARBA" id="ARBA00023125"/>
    </source>
</evidence>
<dbReference type="InterPro" id="IPR025996">
    <property type="entry name" value="MT1864/Rv1816-like_C"/>
</dbReference>
<sequence length="225" mass="24464">MESESSLRERLIDVGVDLVMTEGSASLGLREIARRAGVSHGAPRRYFPTHHALLSSIARRGFEDLGSRFTAAIVDTTTPRIQLQSVARAYVEYALEHREMFALMFRHDLLDSERHAPDEDEPRLRELTLPMFERIVGLVARCRAEQEADHRRGGHFAAAPPPAVTAATLWSNLHGVAQLWAWGSLQLALEAVPPGGGPADAASGSAPLDRLVAAVLDAHLGPVNS</sequence>
<accession>A0ABQ2JA97</accession>
<dbReference type="Pfam" id="PF00440">
    <property type="entry name" value="TetR_N"/>
    <property type="match status" value="1"/>
</dbReference>
<evidence type="ECO:0000313" key="7">
    <source>
        <dbReference type="Proteomes" id="UP000600080"/>
    </source>
</evidence>
<reference evidence="7" key="1">
    <citation type="journal article" date="2019" name="Int. J. Syst. Evol. Microbiol.">
        <title>The Global Catalogue of Microorganisms (GCM) 10K type strain sequencing project: providing services to taxonomists for standard genome sequencing and annotation.</title>
        <authorList>
            <consortium name="The Broad Institute Genomics Platform"/>
            <consortium name="The Broad Institute Genome Sequencing Center for Infectious Disease"/>
            <person name="Wu L."/>
            <person name="Ma J."/>
        </authorList>
    </citation>
    <scope>NUCLEOTIDE SEQUENCE [LARGE SCALE GENOMIC DNA]</scope>
    <source>
        <strain evidence="7">CGMCC 4.7323</strain>
    </source>
</reference>
<dbReference type="InterPro" id="IPR001647">
    <property type="entry name" value="HTH_TetR"/>
</dbReference>
<evidence type="ECO:0000256" key="4">
    <source>
        <dbReference type="PROSITE-ProRule" id="PRU00335"/>
    </source>
</evidence>
<dbReference type="SUPFAM" id="SSF46689">
    <property type="entry name" value="Homeodomain-like"/>
    <property type="match status" value="1"/>
</dbReference>
<keyword evidence="2 4" id="KW-0238">DNA-binding</keyword>
<keyword evidence="3" id="KW-0804">Transcription</keyword>
<dbReference type="GeneID" id="301548274"/>
<keyword evidence="1" id="KW-0805">Transcription regulation</keyword>